<protein>
    <recommendedName>
        <fullName evidence="4">Enamine deaminase RidA</fullName>
    </recommendedName>
</protein>
<name>A0A511MN03_9NOCA</name>
<sequence length="142" mass="15012">MLVAKINERLSDIPGVAPGFGYAHAVTTSNGLAFVSGQIAVDADGNLVGANDLAAQTRQALTNLQNVLHALGADWTDLVKLTWFVTDTSGLQDLRDVRDEFLRPALGDQPNPASSLVQVAGLFRPEFLVEVEAVVAVGESGR</sequence>
<dbReference type="GO" id="GO:0019239">
    <property type="term" value="F:deaminase activity"/>
    <property type="evidence" value="ECO:0007669"/>
    <property type="project" value="TreeGrafter"/>
</dbReference>
<evidence type="ECO:0000313" key="3">
    <source>
        <dbReference type="Proteomes" id="UP000321424"/>
    </source>
</evidence>
<comment type="caution">
    <text evidence="2">The sequence shown here is derived from an EMBL/GenBank/DDBJ whole genome shotgun (WGS) entry which is preliminary data.</text>
</comment>
<dbReference type="InterPro" id="IPR006175">
    <property type="entry name" value="YjgF/YER057c/UK114"/>
</dbReference>
<dbReference type="GO" id="GO:0005829">
    <property type="term" value="C:cytosol"/>
    <property type="evidence" value="ECO:0007669"/>
    <property type="project" value="TreeGrafter"/>
</dbReference>
<dbReference type="EMBL" id="BJXA01000048">
    <property type="protein sequence ID" value="GEM41296.1"/>
    <property type="molecule type" value="Genomic_DNA"/>
</dbReference>
<dbReference type="CDD" id="cd00448">
    <property type="entry name" value="YjgF_YER057c_UK114_family"/>
    <property type="match status" value="1"/>
</dbReference>
<evidence type="ECO:0000256" key="1">
    <source>
        <dbReference type="ARBA" id="ARBA00010552"/>
    </source>
</evidence>
<evidence type="ECO:0000313" key="2">
    <source>
        <dbReference type="EMBL" id="GEM41296.1"/>
    </source>
</evidence>
<evidence type="ECO:0008006" key="4">
    <source>
        <dbReference type="Google" id="ProtNLM"/>
    </source>
</evidence>
<keyword evidence="3" id="KW-1185">Reference proteome</keyword>
<dbReference type="Proteomes" id="UP000321424">
    <property type="component" value="Unassembled WGS sequence"/>
</dbReference>
<reference evidence="2 3" key="1">
    <citation type="submission" date="2019-07" db="EMBL/GenBank/DDBJ databases">
        <title>Whole genome shotgun sequence of Nocardia ninae NBRC 108245.</title>
        <authorList>
            <person name="Hosoyama A."/>
            <person name="Uohara A."/>
            <person name="Ohji S."/>
            <person name="Ichikawa N."/>
        </authorList>
    </citation>
    <scope>NUCLEOTIDE SEQUENCE [LARGE SCALE GENOMIC DNA]</scope>
    <source>
        <strain evidence="2 3">NBRC 108245</strain>
    </source>
</reference>
<dbReference type="AlphaFoldDB" id="A0A511MN03"/>
<dbReference type="InterPro" id="IPR035959">
    <property type="entry name" value="RutC-like_sf"/>
</dbReference>
<organism evidence="2 3">
    <name type="scientific">Nocardia ninae NBRC 108245</name>
    <dbReference type="NCBI Taxonomy" id="1210091"/>
    <lineage>
        <taxon>Bacteria</taxon>
        <taxon>Bacillati</taxon>
        <taxon>Actinomycetota</taxon>
        <taxon>Actinomycetes</taxon>
        <taxon>Mycobacteriales</taxon>
        <taxon>Nocardiaceae</taxon>
        <taxon>Nocardia</taxon>
    </lineage>
</organism>
<proteinExistence type="inferred from homology"/>
<dbReference type="PANTHER" id="PTHR11803:SF58">
    <property type="entry name" value="PROTEIN HMF1-RELATED"/>
    <property type="match status" value="1"/>
</dbReference>
<dbReference type="PANTHER" id="PTHR11803">
    <property type="entry name" value="2-IMINOBUTANOATE/2-IMINOPROPANOATE DEAMINASE RIDA"/>
    <property type="match status" value="1"/>
</dbReference>
<dbReference type="Pfam" id="PF01042">
    <property type="entry name" value="Ribonuc_L-PSP"/>
    <property type="match status" value="1"/>
</dbReference>
<accession>A0A511MN03</accession>
<gene>
    <name evidence="2" type="ORF">NN4_58150</name>
</gene>
<dbReference type="SUPFAM" id="SSF55298">
    <property type="entry name" value="YjgF-like"/>
    <property type="match status" value="1"/>
</dbReference>
<dbReference type="Gene3D" id="3.30.1330.40">
    <property type="entry name" value="RutC-like"/>
    <property type="match status" value="1"/>
</dbReference>
<comment type="similarity">
    <text evidence="1">Belongs to the RutC family.</text>
</comment>